<dbReference type="Proteomes" id="UP001207468">
    <property type="component" value="Unassembled WGS sequence"/>
</dbReference>
<accession>A0ACC0TX77</accession>
<proteinExistence type="predicted"/>
<sequence length="336" mass="37198">MASPRSSPIPILRFCWFSIPLLLTWMAYGPEINVGIFETSGHLIGRSLIDDIRKTFSPRRQTREGDFFMDRSRNLLQVHLNMIENDAKIVIRRSYKEVLKIKASLEGDNGSPLQKLLQARKYRRLSKSTYMIVKIESGRAVDNLLMNQLVDATSALAETGGFILQDDPQLQCYLASIQTNPFGDLHAISTLSDVNVNDLNEVEMTTFENEATGGAVVLNLHTRDAAPQHIVTTFSTAIFSGERTDRDLSQPVVPPEAVTAISSHPEDGSIPRLVTMPLPYFSPGQGISEEGEAIDLRGARRTRPSSVGFELTFSSAETRTISSVDVTEIFGPSEEP</sequence>
<organism evidence="1 2">
    <name type="scientific">Russula earlei</name>
    <dbReference type="NCBI Taxonomy" id="71964"/>
    <lineage>
        <taxon>Eukaryota</taxon>
        <taxon>Fungi</taxon>
        <taxon>Dikarya</taxon>
        <taxon>Basidiomycota</taxon>
        <taxon>Agaricomycotina</taxon>
        <taxon>Agaricomycetes</taxon>
        <taxon>Russulales</taxon>
        <taxon>Russulaceae</taxon>
        <taxon>Russula</taxon>
    </lineage>
</organism>
<dbReference type="EMBL" id="JAGFNK010000340">
    <property type="protein sequence ID" value="KAI9452336.1"/>
    <property type="molecule type" value="Genomic_DNA"/>
</dbReference>
<comment type="caution">
    <text evidence="1">The sequence shown here is derived from an EMBL/GenBank/DDBJ whole genome shotgun (WGS) entry which is preliminary data.</text>
</comment>
<protein>
    <submittedName>
        <fullName evidence="1">Uncharacterized protein</fullName>
    </submittedName>
</protein>
<gene>
    <name evidence="1" type="ORF">F5148DRAFT_1289649</name>
</gene>
<keyword evidence="2" id="KW-1185">Reference proteome</keyword>
<reference evidence="1" key="1">
    <citation type="submission" date="2021-03" db="EMBL/GenBank/DDBJ databases">
        <title>Evolutionary priming and transition to the ectomycorrhizal habit in an iconic lineage of mushroom-forming fungi: is preadaptation a requirement?</title>
        <authorList>
            <consortium name="DOE Joint Genome Institute"/>
            <person name="Looney B.P."/>
            <person name="Miyauchi S."/>
            <person name="Morin E."/>
            <person name="Drula E."/>
            <person name="Courty P.E."/>
            <person name="Chicoki N."/>
            <person name="Fauchery L."/>
            <person name="Kohler A."/>
            <person name="Kuo A."/>
            <person name="LaButti K."/>
            <person name="Pangilinan J."/>
            <person name="Lipzen A."/>
            <person name="Riley R."/>
            <person name="Andreopoulos W."/>
            <person name="He G."/>
            <person name="Johnson J."/>
            <person name="Barry K.W."/>
            <person name="Grigoriev I.V."/>
            <person name="Nagy L."/>
            <person name="Hibbett D."/>
            <person name="Henrissat B."/>
            <person name="Matheny P.B."/>
            <person name="Labbe J."/>
            <person name="Martin A.F."/>
        </authorList>
    </citation>
    <scope>NUCLEOTIDE SEQUENCE</scope>
    <source>
        <strain evidence="1">BPL698</strain>
    </source>
</reference>
<name>A0ACC0TX77_9AGAM</name>
<evidence type="ECO:0000313" key="2">
    <source>
        <dbReference type="Proteomes" id="UP001207468"/>
    </source>
</evidence>
<evidence type="ECO:0000313" key="1">
    <source>
        <dbReference type="EMBL" id="KAI9452336.1"/>
    </source>
</evidence>